<evidence type="ECO:0000313" key="2">
    <source>
        <dbReference type="Proteomes" id="UP000800981"/>
    </source>
</evidence>
<comment type="caution">
    <text evidence="1">The sequence shown here is derived from an EMBL/GenBank/DDBJ whole genome shotgun (WGS) entry which is preliminary data.</text>
</comment>
<keyword evidence="2" id="KW-1185">Reference proteome</keyword>
<sequence length="149" mass="16226">MATGSTGLDESALLATPARQLAQIYTAAEHRPLPDGRADGIFLWAAGTRAARPVARLVSLAWRGKVVDNARCRVVNRVTPMGLLAVRAALDSGPSRADGRTSVVLDYSRTSLVARPVRDELRLVAPGLYLGAAYLWRRRVAWFTLRFPS</sequence>
<protein>
    <submittedName>
        <fullName evidence="1">Uncharacterized protein</fullName>
    </submittedName>
</protein>
<dbReference type="RefSeq" id="WP_166281439.1">
    <property type="nucleotide sequence ID" value="NZ_JAANNP010000004.1"/>
</dbReference>
<reference evidence="1 2" key="1">
    <citation type="submission" date="2020-03" db="EMBL/GenBank/DDBJ databases">
        <title>Two novel Motilibacter sp.</title>
        <authorList>
            <person name="Liu S."/>
        </authorList>
    </citation>
    <scope>NUCLEOTIDE SEQUENCE [LARGE SCALE GENOMIC DNA]</scope>
    <source>
        <strain evidence="1 2">E257</strain>
    </source>
</reference>
<organism evidence="1 2">
    <name type="scientific">Motilibacter deserti</name>
    <dbReference type="NCBI Taxonomy" id="2714956"/>
    <lineage>
        <taxon>Bacteria</taxon>
        <taxon>Bacillati</taxon>
        <taxon>Actinomycetota</taxon>
        <taxon>Actinomycetes</taxon>
        <taxon>Motilibacterales</taxon>
        <taxon>Motilibacteraceae</taxon>
        <taxon>Motilibacter</taxon>
    </lineage>
</organism>
<proteinExistence type="predicted"/>
<dbReference type="Proteomes" id="UP000800981">
    <property type="component" value="Unassembled WGS sequence"/>
</dbReference>
<name>A0ABX0GWL3_9ACTN</name>
<accession>A0ABX0GWL3</accession>
<gene>
    <name evidence="1" type="ORF">G9H71_10360</name>
</gene>
<dbReference type="EMBL" id="JAANNP010000004">
    <property type="protein sequence ID" value="NHC14184.1"/>
    <property type="molecule type" value="Genomic_DNA"/>
</dbReference>
<evidence type="ECO:0000313" key="1">
    <source>
        <dbReference type="EMBL" id="NHC14184.1"/>
    </source>
</evidence>